<name>A0A6J5MAX6_9CAUD</name>
<proteinExistence type="predicted"/>
<sequence length="99" mass="11260">MCLLNEKGNAVKPETEVLLRAALDYIWTSCQRDAEGNFRPAQDRLQHMSRYVGWLEGNVLKKFTDEQAHELMANILINGSDDDATDEAVLHDDEDGSFY</sequence>
<dbReference type="EMBL" id="LR796380">
    <property type="protein sequence ID" value="CAB4140859.1"/>
    <property type="molecule type" value="Genomic_DNA"/>
</dbReference>
<reference evidence="1" key="1">
    <citation type="submission" date="2020-04" db="EMBL/GenBank/DDBJ databases">
        <authorList>
            <person name="Chiriac C."/>
            <person name="Salcher M."/>
            <person name="Ghai R."/>
            <person name="Kavagutti S V."/>
        </authorList>
    </citation>
    <scope>NUCLEOTIDE SEQUENCE</scope>
</reference>
<protein>
    <submittedName>
        <fullName evidence="1">Uncharacterized protein</fullName>
    </submittedName>
</protein>
<gene>
    <name evidence="1" type="ORF">UFOVP395_194</name>
</gene>
<organism evidence="1">
    <name type="scientific">uncultured Caudovirales phage</name>
    <dbReference type="NCBI Taxonomy" id="2100421"/>
    <lineage>
        <taxon>Viruses</taxon>
        <taxon>Duplodnaviria</taxon>
        <taxon>Heunggongvirae</taxon>
        <taxon>Uroviricota</taxon>
        <taxon>Caudoviricetes</taxon>
        <taxon>Peduoviridae</taxon>
        <taxon>Maltschvirus</taxon>
        <taxon>Maltschvirus maltsch</taxon>
    </lineage>
</organism>
<evidence type="ECO:0000313" key="1">
    <source>
        <dbReference type="EMBL" id="CAB4140859.1"/>
    </source>
</evidence>
<accession>A0A6J5MAX6</accession>